<dbReference type="GO" id="GO:0005634">
    <property type="term" value="C:nucleus"/>
    <property type="evidence" value="ECO:0000318"/>
    <property type="project" value="GO_Central"/>
</dbReference>
<comment type="subcellular location">
    <subcellularLocation>
        <location evidence="1">Nucleus</location>
    </subcellularLocation>
</comment>
<keyword evidence="3" id="KW-0539">Nucleus</keyword>
<keyword evidence="2" id="KW-0227">DNA damage</keyword>
<keyword evidence="7" id="KW-1185">Reference proteome</keyword>
<reference evidence="5 7" key="1">
    <citation type="journal article" date="2008" name="Science">
        <title>The Physcomitrella genome reveals evolutionary insights into the conquest of land by plants.</title>
        <authorList>
            <person name="Rensing S."/>
            <person name="Lang D."/>
            <person name="Zimmer A."/>
            <person name="Terry A."/>
            <person name="Salamov A."/>
            <person name="Shapiro H."/>
            <person name="Nishiyama T."/>
            <person name="Perroud P.-F."/>
            <person name="Lindquist E."/>
            <person name="Kamisugi Y."/>
            <person name="Tanahashi T."/>
            <person name="Sakakibara K."/>
            <person name="Fujita T."/>
            <person name="Oishi K."/>
            <person name="Shin-I T."/>
            <person name="Kuroki Y."/>
            <person name="Toyoda A."/>
            <person name="Suzuki Y."/>
            <person name="Hashimoto A."/>
            <person name="Yamaguchi K."/>
            <person name="Sugano A."/>
            <person name="Kohara Y."/>
            <person name="Fujiyama A."/>
            <person name="Anterola A."/>
            <person name="Aoki S."/>
            <person name="Ashton N."/>
            <person name="Barbazuk W.B."/>
            <person name="Barker E."/>
            <person name="Bennetzen J."/>
            <person name="Bezanilla M."/>
            <person name="Blankenship R."/>
            <person name="Cho S.H."/>
            <person name="Dutcher S."/>
            <person name="Estelle M."/>
            <person name="Fawcett J.A."/>
            <person name="Gundlach H."/>
            <person name="Hanada K."/>
            <person name="Heyl A."/>
            <person name="Hicks K.A."/>
            <person name="Hugh J."/>
            <person name="Lohr M."/>
            <person name="Mayer K."/>
            <person name="Melkozernov A."/>
            <person name="Murata T."/>
            <person name="Nelson D."/>
            <person name="Pils B."/>
            <person name="Prigge M."/>
            <person name="Reiss B."/>
            <person name="Renner T."/>
            <person name="Rombauts S."/>
            <person name="Rushton P."/>
            <person name="Sanderfoot A."/>
            <person name="Schween G."/>
            <person name="Shiu S.-H."/>
            <person name="Stueber K."/>
            <person name="Theodoulou F.L."/>
            <person name="Tu H."/>
            <person name="Van de Peer Y."/>
            <person name="Verrier P.J."/>
            <person name="Waters E."/>
            <person name="Wood A."/>
            <person name="Yang L."/>
            <person name="Cove D."/>
            <person name="Cuming A."/>
            <person name="Hasebe M."/>
            <person name="Lucas S."/>
            <person name="Mishler D.B."/>
            <person name="Reski R."/>
            <person name="Grigoriev I."/>
            <person name="Quatrano R.S."/>
            <person name="Boore J.L."/>
        </authorList>
    </citation>
    <scope>NUCLEOTIDE SEQUENCE [LARGE SCALE GENOMIC DNA]</scope>
    <source>
        <strain evidence="6 7">cv. Gransden 2004</strain>
    </source>
</reference>
<evidence type="ECO:0000256" key="2">
    <source>
        <dbReference type="ARBA" id="ARBA00022763"/>
    </source>
</evidence>
<dbReference type="GeneID" id="112280805"/>
<dbReference type="FunCoup" id="A0A2K1KMH2">
    <property type="interactions" value="2633"/>
</dbReference>
<dbReference type="RefSeq" id="XP_024372421.1">
    <property type="nucleotide sequence ID" value="XM_024516653.2"/>
</dbReference>
<dbReference type="Proteomes" id="UP000006727">
    <property type="component" value="Chromosome 4"/>
</dbReference>
<dbReference type="AlphaFoldDB" id="A0A2K1KMH2"/>
<organism evidence="5">
    <name type="scientific">Physcomitrium patens</name>
    <name type="common">Spreading-leaved earth moss</name>
    <name type="synonym">Physcomitrella patens</name>
    <dbReference type="NCBI Taxonomy" id="3218"/>
    <lineage>
        <taxon>Eukaryota</taxon>
        <taxon>Viridiplantae</taxon>
        <taxon>Streptophyta</taxon>
        <taxon>Embryophyta</taxon>
        <taxon>Bryophyta</taxon>
        <taxon>Bryophytina</taxon>
        <taxon>Bryopsida</taxon>
        <taxon>Funariidae</taxon>
        <taxon>Funariales</taxon>
        <taxon>Funariaceae</taxon>
        <taxon>Physcomitrium</taxon>
    </lineage>
</organism>
<evidence type="ECO:0000256" key="3">
    <source>
        <dbReference type="ARBA" id="ARBA00023242"/>
    </source>
</evidence>
<evidence type="ECO:0000256" key="1">
    <source>
        <dbReference type="ARBA" id="ARBA00004123"/>
    </source>
</evidence>
<dbReference type="RefSeq" id="XP_024372422.1">
    <property type="nucleotide sequence ID" value="XM_024516654.2"/>
</dbReference>
<dbReference type="InterPro" id="IPR003511">
    <property type="entry name" value="HORMA_dom"/>
</dbReference>
<dbReference type="FunFam" id="3.30.900.10:FF:000003">
    <property type="entry name" value="Mitotic spindle assembly checkpoint protein MAD2B"/>
    <property type="match status" value="1"/>
</dbReference>
<dbReference type="EnsemblPlants" id="Pp3c4_6830V3.1">
    <property type="protein sequence ID" value="Pp3c4_6830V3.1"/>
    <property type="gene ID" value="Pp3c4_6830"/>
</dbReference>
<dbReference type="GO" id="GO:0016035">
    <property type="term" value="C:zeta DNA polymerase complex"/>
    <property type="evidence" value="ECO:0000318"/>
    <property type="project" value="GO_Central"/>
</dbReference>
<dbReference type="InterPro" id="IPR036570">
    <property type="entry name" value="HORMA_dom_sf"/>
</dbReference>
<evidence type="ECO:0000313" key="6">
    <source>
        <dbReference type="EnsemblPlants" id="Pp3c4_6830V3.1"/>
    </source>
</evidence>
<reference evidence="5 7" key="2">
    <citation type="journal article" date="2018" name="Plant J.">
        <title>The Physcomitrella patens chromosome-scale assembly reveals moss genome structure and evolution.</title>
        <authorList>
            <person name="Lang D."/>
            <person name="Ullrich K.K."/>
            <person name="Murat F."/>
            <person name="Fuchs J."/>
            <person name="Jenkins J."/>
            <person name="Haas F.B."/>
            <person name="Piednoel M."/>
            <person name="Gundlach H."/>
            <person name="Van Bel M."/>
            <person name="Meyberg R."/>
            <person name="Vives C."/>
            <person name="Morata J."/>
            <person name="Symeonidi A."/>
            <person name="Hiss M."/>
            <person name="Muchero W."/>
            <person name="Kamisugi Y."/>
            <person name="Saleh O."/>
            <person name="Blanc G."/>
            <person name="Decker E.L."/>
            <person name="van Gessel N."/>
            <person name="Grimwood J."/>
            <person name="Hayes R.D."/>
            <person name="Graham S.W."/>
            <person name="Gunter L.E."/>
            <person name="McDaniel S.F."/>
            <person name="Hoernstein S.N.W."/>
            <person name="Larsson A."/>
            <person name="Li F.W."/>
            <person name="Perroud P.F."/>
            <person name="Phillips J."/>
            <person name="Ranjan P."/>
            <person name="Rokshar D.S."/>
            <person name="Rothfels C.J."/>
            <person name="Schneider L."/>
            <person name="Shu S."/>
            <person name="Stevenson D.W."/>
            <person name="Thummler F."/>
            <person name="Tillich M."/>
            <person name="Villarreal Aguilar J.C."/>
            <person name="Widiez T."/>
            <person name="Wong G.K."/>
            <person name="Wymore A."/>
            <person name="Zhang Y."/>
            <person name="Zimmer A.D."/>
            <person name="Quatrano R.S."/>
            <person name="Mayer K.F.X."/>
            <person name="Goodstein D."/>
            <person name="Casacuberta J.M."/>
            <person name="Vandepoele K."/>
            <person name="Reski R."/>
            <person name="Cuming A.C."/>
            <person name="Tuskan G.A."/>
            <person name="Maumus F."/>
            <person name="Salse J."/>
            <person name="Schmutz J."/>
            <person name="Rensing S.A."/>
        </authorList>
    </citation>
    <scope>NUCLEOTIDE SEQUENCE [LARGE SCALE GENOMIC DNA]</scope>
    <source>
        <strain evidence="6 7">cv. Gransden 2004</strain>
    </source>
</reference>
<dbReference type="Gene3D" id="3.30.900.10">
    <property type="entry name" value="HORMA domain"/>
    <property type="match status" value="1"/>
</dbReference>
<reference evidence="6" key="3">
    <citation type="submission" date="2020-12" db="UniProtKB">
        <authorList>
            <consortium name="EnsemblPlants"/>
        </authorList>
    </citation>
    <scope>IDENTIFICATION</scope>
</reference>
<accession>A0A2K1KMH2</accession>
<dbReference type="PaxDb" id="3218-PP1S143_26V6.1"/>
<dbReference type="PROSITE" id="PS50815">
    <property type="entry name" value="HORMA"/>
    <property type="match status" value="1"/>
</dbReference>
<protein>
    <recommendedName>
        <fullName evidence="4">HORMA domain-containing protein</fullName>
    </recommendedName>
</protein>
<dbReference type="SUPFAM" id="SSF56019">
    <property type="entry name" value="The spindle assembly checkpoint protein mad2"/>
    <property type="match status" value="1"/>
</dbReference>
<feature type="domain" description="HORMA" evidence="4">
    <location>
        <begin position="10"/>
        <end position="193"/>
    </location>
</feature>
<gene>
    <name evidence="6" type="primary">LOC112280805</name>
    <name evidence="5" type="ORF">PHYPA_005864</name>
</gene>
<dbReference type="PANTHER" id="PTHR11842:SF10">
    <property type="entry name" value="MITOTIC SPINDLE ASSEMBLY CHECKPOINT PROTEIN MAD2B"/>
    <property type="match status" value="1"/>
</dbReference>
<dbReference type="STRING" id="3218.A0A2K1KMH2"/>
<dbReference type="Gramene" id="Pp3c4_6830V3.2">
    <property type="protein sequence ID" value="Pp3c4_6830V3.2"/>
    <property type="gene ID" value="Pp3c4_6830"/>
</dbReference>
<name>A0A2K1KMH2_PHYPA</name>
<dbReference type="KEGG" id="ppp:112280805"/>
<evidence type="ECO:0000259" key="4">
    <source>
        <dbReference type="PROSITE" id="PS50815"/>
    </source>
</evidence>
<dbReference type="EnsemblPlants" id="Pp3c4_6830V3.2">
    <property type="protein sequence ID" value="Pp3c4_6830V3.2"/>
    <property type="gene ID" value="Pp3c4_6830"/>
</dbReference>
<dbReference type="EMBL" id="ABEU02000004">
    <property type="protein sequence ID" value="PNR54971.1"/>
    <property type="molecule type" value="Genomic_DNA"/>
</dbReference>
<dbReference type="Gramene" id="Pp3c4_6830V3.1">
    <property type="protein sequence ID" value="Pp3c4_6830V3.1"/>
    <property type="gene ID" value="Pp3c4_6830"/>
</dbReference>
<sequence>MEVVRLADQGDVAALFCEFLEVCIHQLLSVREVYPPAIFERRRYFNVPVQWARHPDLREYIHSAVSNLQTWIQQGAAEKIAIKFLDANQIPVEKVIFKLCLKKLTGTGLPAQHLEFALRGFLLKICVSNSALPPLPPDCSWELVAYMKSLSADNASKSQFWIPADPNDRSNQSFTITTIKSMRSSYLDMQLYVERPGVEPQKESKTEP</sequence>
<dbReference type="PANTHER" id="PTHR11842">
    <property type="entry name" value="MITOTIC SPINDLE ASSEMBLY CHECKPOINT PROTEIN MAD2"/>
    <property type="match status" value="1"/>
</dbReference>
<evidence type="ECO:0000313" key="7">
    <source>
        <dbReference type="Proteomes" id="UP000006727"/>
    </source>
</evidence>
<dbReference type="GO" id="GO:0006281">
    <property type="term" value="P:DNA repair"/>
    <property type="evidence" value="ECO:0000318"/>
    <property type="project" value="GO_Central"/>
</dbReference>
<proteinExistence type="predicted"/>
<dbReference type="OrthoDB" id="21254at2759"/>
<dbReference type="InterPro" id="IPR045091">
    <property type="entry name" value="Mad2-like"/>
</dbReference>
<evidence type="ECO:0000313" key="5">
    <source>
        <dbReference type="EMBL" id="PNR54971.1"/>
    </source>
</evidence>